<dbReference type="SMART" id="SM00278">
    <property type="entry name" value="HhH1"/>
    <property type="match status" value="2"/>
</dbReference>
<dbReference type="InterPro" id="IPR006166">
    <property type="entry name" value="ERCC4_domain"/>
</dbReference>
<dbReference type="GO" id="GO:0004518">
    <property type="term" value="F:nuclease activity"/>
    <property type="evidence" value="ECO:0007669"/>
    <property type="project" value="InterPro"/>
</dbReference>
<dbReference type="RefSeq" id="WP_343773477.1">
    <property type="nucleotide sequence ID" value="NZ_BAAADV010000002.1"/>
</dbReference>
<feature type="domain" description="Helix-hairpin-helix DNA-binding motif class 1" evidence="1">
    <location>
        <begin position="193"/>
        <end position="212"/>
    </location>
</feature>
<dbReference type="AlphaFoldDB" id="A0AAV3TB02"/>
<evidence type="ECO:0000259" key="2">
    <source>
        <dbReference type="SMART" id="SM00891"/>
    </source>
</evidence>
<keyword evidence="4" id="KW-1185">Reference proteome</keyword>
<dbReference type="EMBL" id="BAAADV010000002">
    <property type="protein sequence ID" value="GAA0670668.1"/>
    <property type="molecule type" value="Genomic_DNA"/>
</dbReference>
<protein>
    <recommendedName>
        <fullName evidence="5">DNA-binding protein</fullName>
    </recommendedName>
</protein>
<evidence type="ECO:0000313" key="4">
    <source>
        <dbReference type="Proteomes" id="UP001500420"/>
    </source>
</evidence>
<accession>A0AAV3TB02</accession>
<reference evidence="3 4" key="1">
    <citation type="journal article" date="2019" name="Int. J. Syst. Evol. Microbiol.">
        <title>The Global Catalogue of Microorganisms (GCM) 10K type strain sequencing project: providing services to taxonomists for standard genome sequencing and annotation.</title>
        <authorList>
            <consortium name="The Broad Institute Genomics Platform"/>
            <consortium name="The Broad Institute Genome Sequencing Center for Infectious Disease"/>
            <person name="Wu L."/>
            <person name="Ma J."/>
        </authorList>
    </citation>
    <scope>NUCLEOTIDE SEQUENCE [LARGE SCALE GENOMIC DNA]</scope>
    <source>
        <strain evidence="3 4">JCM 16328</strain>
    </source>
</reference>
<feature type="domain" description="ERCC4" evidence="2">
    <location>
        <begin position="4"/>
        <end position="87"/>
    </location>
</feature>
<evidence type="ECO:0000259" key="1">
    <source>
        <dbReference type="SMART" id="SM00278"/>
    </source>
</evidence>
<name>A0AAV3TB02_9EURY</name>
<dbReference type="Pfam" id="PF02732">
    <property type="entry name" value="ERCC4"/>
    <property type="match status" value="1"/>
</dbReference>
<dbReference type="InterPro" id="IPR010994">
    <property type="entry name" value="RuvA_2-like"/>
</dbReference>
<dbReference type="GO" id="GO:0003677">
    <property type="term" value="F:DNA binding"/>
    <property type="evidence" value="ECO:0007669"/>
    <property type="project" value="InterPro"/>
</dbReference>
<feature type="domain" description="Helix-hairpin-helix DNA-binding motif class 1" evidence="1">
    <location>
        <begin position="161"/>
        <end position="180"/>
    </location>
</feature>
<sequence length="217" mass="23025">MTVSVHVDDREPSSVVEAVREHPDVSDVDVRRLAAADVVVGSVGVERKTLRDYVNGVAAQSGPDVERQVEAMSEAFDHAYLLLEGDLADVDALPTGVSSAAIRGSMASITARRGVPVIPCSTLPILVDVAVRLGRKHTEDPSRRPVSPGAVTSRSEPTAKRMYACIEGIGPAIATALYDAYPSVEALLAADPVELARIDGIGEQRAQRIHDALRGIE</sequence>
<organism evidence="3 4">
    <name type="scientific">Natronoarchaeum mannanilyticum</name>
    <dbReference type="NCBI Taxonomy" id="926360"/>
    <lineage>
        <taxon>Archaea</taxon>
        <taxon>Methanobacteriati</taxon>
        <taxon>Methanobacteriota</taxon>
        <taxon>Stenosarchaea group</taxon>
        <taxon>Halobacteria</taxon>
        <taxon>Halobacteriales</taxon>
        <taxon>Natronoarchaeaceae</taxon>
    </lineage>
</organism>
<dbReference type="SUPFAM" id="SSF52980">
    <property type="entry name" value="Restriction endonuclease-like"/>
    <property type="match status" value="1"/>
</dbReference>
<dbReference type="Proteomes" id="UP001500420">
    <property type="component" value="Unassembled WGS sequence"/>
</dbReference>
<dbReference type="Gene3D" id="3.40.50.10130">
    <property type="match status" value="1"/>
</dbReference>
<dbReference type="GO" id="GO:0006281">
    <property type="term" value="P:DNA repair"/>
    <property type="evidence" value="ECO:0007669"/>
    <property type="project" value="InterPro"/>
</dbReference>
<dbReference type="SMART" id="SM00891">
    <property type="entry name" value="ERCC4"/>
    <property type="match status" value="1"/>
</dbReference>
<proteinExistence type="predicted"/>
<dbReference type="InterPro" id="IPR003583">
    <property type="entry name" value="Hlx-hairpin-Hlx_DNA-bd_motif"/>
</dbReference>
<evidence type="ECO:0000313" key="3">
    <source>
        <dbReference type="EMBL" id="GAA0670668.1"/>
    </source>
</evidence>
<dbReference type="SUPFAM" id="SSF47781">
    <property type="entry name" value="RuvA domain 2-like"/>
    <property type="match status" value="1"/>
</dbReference>
<dbReference type="Pfam" id="PF14520">
    <property type="entry name" value="HHH_5"/>
    <property type="match status" value="1"/>
</dbReference>
<dbReference type="InterPro" id="IPR011335">
    <property type="entry name" value="Restrct_endonuc-II-like"/>
</dbReference>
<dbReference type="Gene3D" id="1.10.150.20">
    <property type="entry name" value="5' to 3' exonuclease, C-terminal subdomain"/>
    <property type="match status" value="1"/>
</dbReference>
<evidence type="ECO:0008006" key="5">
    <source>
        <dbReference type="Google" id="ProtNLM"/>
    </source>
</evidence>
<gene>
    <name evidence="3" type="ORF">GCM10009020_16150</name>
</gene>
<comment type="caution">
    <text evidence="3">The sequence shown here is derived from an EMBL/GenBank/DDBJ whole genome shotgun (WGS) entry which is preliminary data.</text>
</comment>